<proteinExistence type="predicted"/>
<dbReference type="Proteomes" id="UP001223144">
    <property type="component" value="Unassembled WGS sequence"/>
</dbReference>
<dbReference type="SUPFAM" id="SSF57938">
    <property type="entry name" value="DnaJ/Hsp40 cysteine-rich domain"/>
    <property type="match status" value="1"/>
</dbReference>
<dbReference type="EMBL" id="JARWBG010000004">
    <property type="protein sequence ID" value="MDH2388167.1"/>
    <property type="molecule type" value="Genomic_DNA"/>
</dbReference>
<evidence type="ECO:0000313" key="2">
    <source>
        <dbReference type="Proteomes" id="UP001223144"/>
    </source>
</evidence>
<protein>
    <submittedName>
        <fullName evidence="1">Uncharacterized protein</fullName>
    </submittedName>
</protein>
<organism evidence="1 2">
    <name type="scientific">Streptomyces chengmaiensis</name>
    <dbReference type="NCBI Taxonomy" id="3040919"/>
    <lineage>
        <taxon>Bacteria</taxon>
        <taxon>Bacillati</taxon>
        <taxon>Actinomycetota</taxon>
        <taxon>Actinomycetes</taxon>
        <taxon>Kitasatosporales</taxon>
        <taxon>Streptomycetaceae</taxon>
        <taxon>Streptomyces</taxon>
    </lineage>
</organism>
<name>A0ABT6HHD3_9ACTN</name>
<sequence length="84" mass="9287">MPSSLDAITGLILITLCYSALCAASPFGPCRKCKGWGAKVRISRFTGQLKRGRTCRRCGGYGRRIRLGRRLYNAASRLHRAGTR</sequence>
<dbReference type="RefSeq" id="WP_279926480.1">
    <property type="nucleotide sequence ID" value="NZ_JARWBG010000004.1"/>
</dbReference>
<dbReference type="InterPro" id="IPR036410">
    <property type="entry name" value="HSP_DnaJ_Cys-rich_dom_sf"/>
</dbReference>
<reference evidence="1 2" key="1">
    <citation type="submission" date="2023-04" db="EMBL/GenBank/DDBJ databases">
        <title>Streptomyces chengmaiensis sp. nov. isolated from the stem of mangrove plant in Hainan.</title>
        <authorList>
            <person name="Huang X."/>
            <person name="Zhou S."/>
            <person name="Chu X."/>
            <person name="Xie Y."/>
            <person name="Lin Y."/>
        </authorList>
    </citation>
    <scope>NUCLEOTIDE SEQUENCE [LARGE SCALE GENOMIC DNA]</scope>
    <source>
        <strain evidence="1 2">HNM0663</strain>
    </source>
</reference>
<keyword evidence="2" id="KW-1185">Reference proteome</keyword>
<accession>A0ABT6HHD3</accession>
<comment type="caution">
    <text evidence="1">The sequence shown here is derived from an EMBL/GenBank/DDBJ whole genome shotgun (WGS) entry which is preliminary data.</text>
</comment>
<gene>
    <name evidence="1" type="ORF">QCN29_05055</name>
</gene>
<evidence type="ECO:0000313" key="1">
    <source>
        <dbReference type="EMBL" id="MDH2388167.1"/>
    </source>
</evidence>